<reference evidence="1 2" key="1">
    <citation type="submission" date="2016-10" db="EMBL/GenBank/DDBJ databases">
        <authorList>
            <person name="de Groot N.N."/>
        </authorList>
    </citation>
    <scope>NUCLEOTIDE SEQUENCE [LARGE SCALE GENOMIC DNA]</scope>
    <source>
        <strain evidence="1 2">DSM 1041</strain>
    </source>
</reference>
<dbReference type="STRING" id="170623.SAMN04244579_00477"/>
<proteinExistence type="predicted"/>
<name>A0A1H6QY04_9GAMM</name>
<protein>
    <recommendedName>
        <fullName evidence="3">DUF4760 domain-containing protein</fullName>
    </recommendedName>
</protein>
<sequence>MPEWKDLLAALASLAASFAGAWAAFALESRRRKREEEGKSIGAANRAIYTVFTLWNVLEQYRKEVLEPFRGKPDAWLNLAANPTIPVGDSKFQAGDLQFLLQTTHANIFATLLLEEQRFGLAIDLIRSRSSLVLEEVFPAMAAAGIGVGQPMHQAHVEQALGIDVTHKLKQLTVAIYTNVDEDLVSLRTTYEQFRKVLQELYPKQKFLQVEFQVVPQ</sequence>
<dbReference type="AlphaFoldDB" id="A0A1H6QY04"/>
<accession>A0A1H6QY04</accession>
<dbReference type="Proteomes" id="UP000199005">
    <property type="component" value="Unassembled WGS sequence"/>
</dbReference>
<organism evidence="1 2">
    <name type="scientific">Azotobacter beijerinckii</name>
    <dbReference type="NCBI Taxonomy" id="170623"/>
    <lineage>
        <taxon>Bacteria</taxon>
        <taxon>Pseudomonadati</taxon>
        <taxon>Pseudomonadota</taxon>
        <taxon>Gammaproteobacteria</taxon>
        <taxon>Pseudomonadales</taxon>
        <taxon>Pseudomonadaceae</taxon>
        <taxon>Azotobacter</taxon>
    </lineage>
</organism>
<evidence type="ECO:0000313" key="1">
    <source>
        <dbReference type="EMBL" id="SEI44145.1"/>
    </source>
</evidence>
<evidence type="ECO:0000313" key="2">
    <source>
        <dbReference type="Proteomes" id="UP000199005"/>
    </source>
</evidence>
<gene>
    <name evidence="1" type="ORF">SAMN04244579_00477</name>
</gene>
<dbReference type="EMBL" id="FNYO01000004">
    <property type="protein sequence ID" value="SEI44145.1"/>
    <property type="molecule type" value="Genomic_DNA"/>
</dbReference>
<dbReference type="RefSeq" id="WP_090896803.1">
    <property type="nucleotide sequence ID" value="NZ_FNYO01000004.1"/>
</dbReference>
<evidence type="ECO:0008006" key="3">
    <source>
        <dbReference type="Google" id="ProtNLM"/>
    </source>
</evidence>